<reference evidence="2 3" key="1">
    <citation type="submission" date="2016-03" db="EMBL/GenBank/DDBJ databases">
        <title>EvidentialGene: Evidence-directed Construction of Genes on Genomes.</title>
        <authorList>
            <person name="Gilbert D.G."/>
            <person name="Choi J.-H."/>
            <person name="Mockaitis K."/>
            <person name="Colbourne J."/>
            <person name="Pfrender M."/>
        </authorList>
    </citation>
    <scope>NUCLEOTIDE SEQUENCE [LARGE SCALE GENOMIC DNA]</scope>
    <source>
        <strain evidence="2 3">Xinb3</strain>
        <tissue evidence="2">Complete organism</tissue>
    </source>
</reference>
<gene>
    <name evidence="2" type="ORF">APZ42_014845</name>
</gene>
<dbReference type="OrthoDB" id="6371025at2759"/>
<dbReference type="Proteomes" id="UP000076858">
    <property type="component" value="Unassembled WGS sequence"/>
</dbReference>
<dbReference type="EMBL" id="LRGB01000512">
    <property type="protein sequence ID" value="KZS18361.1"/>
    <property type="molecule type" value="Genomic_DNA"/>
</dbReference>
<evidence type="ECO:0008006" key="4">
    <source>
        <dbReference type="Google" id="ProtNLM"/>
    </source>
</evidence>
<organism evidence="2 3">
    <name type="scientific">Daphnia magna</name>
    <dbReference type="NCBI Taxonomy" id="35525"/>
    <lineage>
        <taxon>Eukaryota</taxon>
        <taxon>Metazoa</taxon>
        <taxon>Ecdysozoa</taxon>
        <taxon>Arthropoda</taxon>
        <taxon>Crustacea</taxon>
        <taxon>Branchiopoda</taxon>
        <taxon>Diplostraca</taxon>
        <taxon>Cladocera</taxon>
        <taxon>Anomopoda</taxon>
        <taxon>Daphniidae</taxon>
        <taxon>Daphnia</taxon>
    </lineage>
</organism>
<dbReference type="AlphaFoldDB" id="A0A162NXU8"/>
<proteinExistence type="predicted"/>
<name>A0A162NXU8_9CRUS</name>
<feature type="signal peptide" evidence="1">
    <location>
        <begin position="1"/>
        <end position="19"/>
    </location>
</feature>
<keyword evidence="1" id="KW-0732">Signal</keyword>
<feature type="chain" id="PRO_5007838010" description="Cuticle protein" evidence="1">
    <location>
        <begin position="20"/>
        <end position="123"/>
    </location>
</feature>
<evidence type="ECO:0000256" key="1">
    <source>
        <dbReference type="SAM" id="SignalP"/>
    </source>
</evidence>
<accession>A0A162NXU8</accession>
<keyword evidence="3" id="KW-1185">Reference proteome</keyword>
<sequence length="123" mass="13439">MYKSMSLLVLVALAACVVSMEVQDQEAAEQYYHIHGVYPKWYPYGATAVTGIRNYPYSAYSSFPTAYSTYNTYPTAFTGVPNVAAPYAAGAYPYGYQFQTYPYAPYGAFPYVAAAPAATPVKA</sequence>
<evidence type="ECO:0000313" key="3">
    <source>
        <dbReference type="Proteomes" id="UP000076858"/>
    </source>
</evidence>
<evidence type="ECO:0000313" key="2">
    <source>
        <dbReference type="EMBL" id="KZS18361.1"/>
    </source>
</evidence>
<protein>
    <recommendedName>
        <fullName evidence="4">Cuticle protein</fullName>
    </recommendedName>
</protein>
<comment type="caution">
    <text evidence="2">The sequence shown here is derived from an EMBL/GenBank/DDBJ whole genome shotgun (WGS) entry which is preliminary data.</text>
</comment>
<dbReference type="PROSITE" id="PS51257">
    <property type="entry name" value="PROKAR_LIPOPROTEIN"/>
    <property type="match status" value="1"/>
</dbReference>